<dbReference type="PANTHER" id="PTHR43818:SF5">
    <property type="entry name" value="OXIDOREDUCTASE FAMILY PROTEIN"/>
    <property type="match status" value="1"/>
</dbReference>
<protein>
    <submittedName>
        <fullName evidence="3">Gfo/Idh/MocA family oxidoreductase</fullName>
    </submittedName>
</protein>
<dbReference type="Gene3D" id="3.40.50.720">
    <property type="entry name" value="NAD(P)-binding Rossmann-like Domain"/>
    <property type="match status" value="1"/>
</dbReference>
<gene>
    <name evidence="3" type="ORF">OCK74_18035</name>
</gene>
<reference evidence="3" key="2">
    <citation type="submission" date="2023-04" db="EMBL/GenBank/DDBJ databases">
        <title>Paracnuella aquatica gen. nov., sp. nov., a member of the family Chitinophagaceae isolated from a hot spring.</title>
        <authorList>
            <person name="Wang C."/>
        </authorList>
    </citation>
    <scope>NUCLEOTIDE SEQUENCE</scope>
    <source>
        <strain evidence="3">LB-8</strain>
    </source>
</reference>
<evidence type="ECO:0000259" key="2">
    <source>
        <dbReference type="Pfam" id="PF19051"/>
    </source>
</evidence>
<dbReference type="InterPro" id="IPR006311">
    <property type="entry name" value="TAT_signal"/>
</dbReference>
<feature type="domain" description="Gfo/Idh/MocA-like oxidoreductase bacterial type C-terminal" evidence="2">
    <location>
        <begin position="206"/>
        <end position="438"/>
    </location>
</feature>
<dbReference type="GO" id="GO:0000166">
    <property type="term" value="F:nucleotide binding"/>
    <property type="evidence" value="ECO:0007669"/>
    <property type="project" value="InterPro"/>
</dbReference>
<dbReference type="InterPro" id="IPR000683">
    <property type="entry name" value="Gfo/Idh/MocA-like_OxRdtase_N"/>
</dbReference>
<keyword evidence="4" id="KW-1185">Reference proteome</keyword>
<evidence type="ECO:0000313" key="3">
    <source>
        <dbReference type="EMBL" id="MCU7551024.1"/>
    </source>
</evidence>
<feature type="domain" description="Gfo/Idh/MocA-like oxidoreductase N-terminal" evidence="1">
    <location>
        <begin position="43"/>
        <end position="165"/>
    </location>
</feature>
<dbReference type="InterPro" id="IPR043906">
    <property type="entry name" value="Gfo/Idh/MocA_OxRdtase_bact_C"/>
</dbReference>
<dbReference type="EMBL" id="JAOTIF010000017">
    <property type="protein sequence ID" value="MCU7551024.1"/>
    <property type="molecule type" value="Genomic_DNA"/>
</dbReference>
<evidence type="ECO:0000313" key="4">
    <source>
        <dbReference type="Proteomes" id="UP001155483"/>
    </source>
</evidence>
<comment type="caution">
    <text evidence="3">The sequence shown here is derived from an EMBL/GenBank/DDBJ whole genome shotgun (WGS) entry which is preliminary data.</text>
</comment>
<evidence type="ECO:0000259" key="1">
    <source>
        <dbReference type="Pfam" id="PF01408"/>
    </source>
</evidence>
<dbReference type="RefSeq" id="WP_279298463.1">
    <property type="nucleotide sequence ID" value="NZ_JAOTIF010000017.1"/>
</dbReference>
<dbReference type="PANTHER" id="PTHR43818">
    <property type="entry name" value="BCDNA.GH03377"/>
    <property type="match status" value="1"/>
</dbReference>
<dbReference type="Gene3D" id="3.30.360.10">
    <property type="entry name" value="Dihydrodipicolinate Reductase, domain 2"/>
    <property type="match status" value="1"/>
</dbReference>
<dbReference type="InterPro" id="IPR036291">
    <property type="entry name" value="NAD(P)-bd_dom_sf"/>
</dbReference>
<accession>A0A9X2XPJ1</accession>
<dbReference type="SUPFAM" id="SSF51735">
    <property type="entry name" value="NAD(P)-binding Rossmann-fold domains"/>
    <property type="match status" value="1"/>
</dbReference>
<dbReference type="Pfam" id="PF01408">
    <property type="entry name" value="GFO_IDH_MocA"/>
    <property type="match status" value="1"/>
</dbReference>
<dbReference type="Pfam" id="PF19051">
    <property type="entry name" value="GFO_IDH_MocA_C2"/>
    <property type="match status" value="1"/>
</dbReference>
<proteinExistence type="predicted"/>
<sequence>MSLNRRSFLRNTTVTAIGSGILAAVPMEVLAAIRKKVSPNDHINIALIGCKGMGWSNLTSMLKLPEVQCIALCDVDSNVLNQRNEELGKINIKPTLYTDYRKLLENKDVDAVIIATPDHWHCLQMIDACAAGKDVYVEKPVSNSIREAQLMVEAAHKYNKVVQVNQWQRSQQHFINAIDFVKSGKLGKITLTKTWMFRAGSTPLPVLPNEPVPAGVDYDFWLGPAKKRPFNRNRFHYEFRWFWDYAGGLMTDWGVHLIDMILWGMNAEAPLAVMASGGKYVFPQDARETPDQQTVVYDYNNFQMIWEHNMGSGTGNYGLQHGIAFIGENGTLLLNRAGWEVRPDKVKNEAKMEAIAWQQQSDNGLDKHTANFIEVLKSRKLEQLNCPIEAGAKVAINCHMGNIALRTGEKVLWNAADNKFNSAKANELIKPDYQNGWKLPKVQA</sequence>
<dbReference type="SUPFAM" id="SSF55347">
    <property type="entry name" value="Glyceraldehyde-3-phosphate dehydrogenase-like, C-terminal domain"/>
    <property type="match status" value="1"/>
</dbReference>
<dbReference type="PROSITE" id="PS51318">
    <property type="entry name" value="TAT"/>
    <property type="match status" value="1"/>
</dbReference>
<organism evidence="3 4">
    <name type="scientific">Paraflavisolibacter caeni</name>
    <dbReference type="NCBI Taxonomy" id="2982496"/>
    <lineage>
        <taxon>Bacteria</taxon>
        <taxon>Pseudomonadati</taxon>
        <taxon>Bacteroidota</taxon>
        <taxon>Chitinophagia</taxon>
        <taxon>Chitinophagales</taxon>
        <taxon>Chitinophagaceae</taxon>
        <taxon>Paraflavisolibacter</taxon>
    </lineage>
</organism>
<name>A0A9X2XPJ1_9BACT</name>
<dbReference type="Proteomes" id="UP001155483">
    <property type="component" value="Unassembled WGS sequence"/>
</dbReference>
<dbReference type="InterPro" id="IPR050463">
    <property type="entry name" value="Gfo/Idh/MocA_oxidrdct_glycsds"/>
</dbReference>
<reference evidence="3" key="1">
    <citation type="submission" date="2022-09" db="EMBL/GenBank/DDBJ databases">
        <authorList>
            <person name="Yuan C."/>
            <person name="Ke Z."/>
        </authorList>
    </citation>
    <scope>NUCLEOTIDE SEQUENCE</scope>
    <source>
        <strain evidence="3">LB-8</strain>
    </source>
</reference>
<dbReference type="AlphaFoldDB" id="A0A9X2XPJ1"/>